<dbReference type="InterPro" id="IPR008914">
    <property type="entry name" value="PEBP"/>
</dbReference>
<accession>A0ABC9Z0C0</accession>
<feature type="region of interest" description="Disordered" evidence="2">
    <location>
        <begin position="25"/>
        <end position="44"/>
    </location>
</feature>
<dbReference type="InterPro" id="IPR005247">
    <property type="entry name" value="YbhB_YbcL/LppC-like"/>
</dbReference>
<keyword evidence="3" id="KW-0732">Signal</keyword>
<keyword evidence="6" id="KW-1185">Reference proteome</keyword>
<comment type="similarity">
    <text evidence="1">Belongs to the UPF0098 family.</text>
</comment>
<dbReference type="Pfam" id="PF01161">
    <property type="entry name" value="PBP"/>
    <property type="match status" value="1"/>
</dbReference>
<dbReference type="PANTHER" id="PTHR30289:SF1">
    <property type="entry name" value="PEBP (PHOSPHATIDYLETHANOLAMINE-BINDING PROTEIN) FAMILY PROTEIN"/>
    <property type="match status" value="1"/>
</dbReference>
<reference evidence="5 6" key="2">
    <citation type="journal article" date="2016" name="Genome Announc.">
        <title>Draft Genome Sequence of Erythromycin- and Oxytetracycline-Sensitive Nocardia seriolae Strain U-1 (NBRC 110359).</title>
        <authorList>
            <person name="Imajoh M."/>
            <person name="Sukeda M."/>
            <person name="Shimizu M."/>
            <person name="Yamane J."/>
            <person name="Ohnishi K."/>
            <person name="Oshima S."/>
        </authorList>
    </citation>
    <scope>NUCLEOTIDE SEQUENCE [LARGE SCALE GENOMIC DNA]</scope>
    <source>
        <strain evidence="5 6">U-1</strain>
    </source>
</reference>
<dbReference type="RefSeq" id="WP_052486737.1">
    <property type="nucleotide sequence ID" value="NZ_AP017900.1"/>
</dbReference>
<dbReference type="AlphaFoldDB" id="A0ABC9Z0C0"/>
<evidence type="ECO:0000313" key="6">
    <source>
        <dbReference type="Proteomes" id="UP000037179"/>
    </source>
</evidence>
<dbReference type="KEGG" id="nsr:NS506_00410"/>
<dbReference type="Proteomes" id="UP000037179">
    <property type="component" value="Unassembled WGS sequence"/>
</dbReference>
<protein>
    <submittedName>
        <fullName evidence="4">UPF0098 protein</fullName>
    </submittedName>
</protein>
<feature type="chain" id="PRO_5044722418" evidence="3">
    <location>
        <begin position="20"/>
        <end position="204"/>
    </location>
</feature>
<dbReference type="Proteomes" id="UP000180166">
    <property type="component" value="Chromosome"/>
</dbReference>
<evidence type="ECO:0000256" key="3">
    <source>
        <dbReference type="SAM" id="SignalP"/>
    </source>
</evidence>
<dbReference type="NCBIfam" id="TIGR00481">
    <property type="entry name" value="YbhB/YbcL family Raf kinase inhibitor-like protein"/>
    <property type="match status" value="1"/>
</dbReference>
<evidence type="ECO:0000256" key="1">
    <source>
        <dbReference type="ARBA" id="ARBA00007120"/>
    </source>
</evidence>
<dbReference type="EMBL" id="CP017839">
    <property type="protein sequence ID" value="APA94492.1"/>
    <property type="molecule type" value="Genomic_DNA"/>
</dbReference>
<dbReference type="PANTHER" id="PTHR30289">
    <property type="entry name" value="UNCHARACTERIZED PROTEIN YBCL-RELATED"/>
    <property type="match status" value="1"/>
</dbReference>
<evidence type="ECO:0000313" key="7">
    <source>
        <dbReference type="Proteomes" id="UP000180166"/>
    </source>
</evidence>
<proteinExistence type="inferred from homology"/>
<evidence type="ECO:0000256" key="2">
    <source>
        <dbReference type="SAM" id="MobiDB-lite"/>
    </source>
</evidence>
<dbReference type="CDD" id="cd00865">
    <property type="entry name" value="PEBP_bact_arch"/>
    <property type="match status" value="1"/>
</dbReference>
<dbReference type="PROSITE" id="PS51257">
    <property type="entry name" value="PROKAR_LIPOPROTEIN"/>
    <property type="match status" value="1"/>
</dbReference>
<dbReference type="EMBL" id="BBYQ01000107">
    <property type="protein sequence ID" value="GAP31225.1"/>
    <property type="molecule type" value="Genomic_DNA"/>
</dbReference>
<evidence type="ECO:0000313" key="4">
    <source>
        <dbReference type="EMBL" id="APA94492.1"/>
    </source>
</evidence>
<gene>
    <name evidence="4" type="ORF">NS506_00410</name>
    <name evidence="5" type="ORF">NSK11_contig00107-0018</name>
</gene>
<reference evidence="4 7" key="3">
    <citation type="submission" date="2016-10" db="EMBL/GenBank/DDBJ databases">
        <title>Genome sequence of Nocardia seriolae strain EM150506, isolated from Anguila japonica.</title>
        <authorList>
            <person name="Han H.-J."/>
        </authorList>
    </citation>
    <scope>NUCLEOTIDE SEQUENCE [LARGE SCALE GENOMIC DNA]</scope>
    <source>
        <strain evidence="4 7">EM150506</strain>
    </source>
</reference>
<organism evidence="5 6">
    <name type="scientific">Nocardia seriolae</name>
    <dbReference type="NCBI Taxonomy" id="37332"/>
    <lineage>
        <taxon>Bacteria</taxon>
        <taxon>Bacillati</taxon>
        <taxon>Actinomycetota</taxon>
        <taxon>Actinomycetes</taxon>
        <taxon>Mycobacteriales</taxon>
        <taxon>Nocardiaceae</taxon>
        <taxon>Nocardia</taxon>
    </lineage>
</organism>
<reference evidence="6" key="1">
    <citation type="submission" date="2015-07" db="EMBL/GenBank/DDBJ databases">
        <title>Nocardia seriolae U-1 whole genome shotgun sequence.</title>
        <authorList>
            <person name="Imajoh M."/>
            <person name="Fukumoto Y."/>
            <person name="Sukeda M."/>
            <person name="Yamane J."/>
            <person name="Yamasaki K."/>
            <person name="Shimizu M."/>
            <person name="Ohnishi K."/>
            <person name="Oshima S."/>
        </authorList>
    </citation>
    <scope>NUCLEOTIDE SEQUENCE [LARGE SCALE GENOMIC DNA]</scope>
    <source>
        <strain evidence="6">U-1</strain>
    </source>
</reference>
<dbReference type="SUPFAM" id="SSF49777">
    <property type="entry name" value="PEBP-like"/>
    <property type="match status" value="1"/>
</dbReference>
<dbReference type="Gene3D" id="3.90.280.10">
    <property type="entry name" value="PEBP-like"/>
    <property type="match status" value="1"/>
</dbReference>
<dbReference type="InterPro" id="IPR036610">
    <property type="entry name" value="PEBP-like_sf"/>
</dbReference>
<feature type="signal peptide" evidence="3">
    <location>
        <begin position="1"/>
        <end position="19"/>
    </location>
</feature>
<sequence>MMNRTARIAATTFAVAALAGVAGCSSDKDSSTATGTTTPASPSVQVRPVVPATAAAFTVTADTTAAFPADFYAGAFGCTAANRAPHLQWSGAPAAAQSFAVTMFDPDAPTGAGFWHWMNWDIPATATDFTAGAAGVAGTNDAGIPGYLGPCPPTGDKPHTYKISILALDTPSLGLPATTTPTVASFSMGAHIIGTAELTLTAQR</sequence>
<evidence type="ECO:0000313" key="5">
    <source>
        <dbReference type="EMBL" id="GAP31225.1"/>
    </source>
</evidence>
<name>A0ABC9Z0C0_9NOCA</name>